<dbReference type="KEGG" id="rhom:FRIFI_1304"/>
<dbReference type="AlphaFoldDB" id="A0A2P2BR55"/>
<evidence type="ECO:0000313" key="2">
    <source>
        <dbReference type="Proteomes" id="UP000245695"/>
    </source>
</evidence>
<gene>
    <name evidence="1" type="ORF">FRIFI_1304</name>
</gene>
<reference evidence="1 2" key="1">
    <citation type="submission" date="2014-09" db="EMBL/GenBank/DDBJ databases">
        <authorList>
            <person name="Hornung B.V."/>
        </authorList>
    </citation>
    <scope>NUCLEOTIDE SEQUENCE [LARGE SCALE GENOMIC DNA]</scope>
    <source>
        <strain evidence="1 2">FRIFI</strain>
    </source>
</reference>
<sequence length="74" mass="9037">MSNFRKDEYKKTIEYAKKLLNNNVDMTDIVAKTNLSKEQVKDIMIKKEKELNDKQDKFFTYMKFFICYSLYKVF</sequence>
<evidence type="ECO:0000313" key="1">
    <source>
        <dbReference type="EMBL" id="CEI72839.1"/>
    </source>
</evidence>
<dbReference type="Proteomes" id="UP000245695">
    <property type="component" value="Chromosome 1"/>
</dbReference>
<dbReference type="EMBL" id="LN650648">
    <property type="protein sequence ID" value="CEI72839.1"/>
    <property type="molecule type" value="Genomic_DNA"/>
</dbReference>
<proteinExistence type="predicted"/>
<protein>
    <submittedName>
        <fullName evidence="1">Uncharacterized protein</fullName>
    </submittedName>
</protein>
<name>A0A2P2BR55_9FIRM</name>
<dbReference type="RefSeq" id="WP_092925905.1">
    <property type="nucleotide sequence ID" value="NZ_FJTZ01000012.1"/>
</dbReference>
<keyword evidence="2" id="KW-1185">Reference proteome</keyword>
<accession>A0A2P2BR55</accession>
<organism evidence="1 2">
    <name type="scientific">Romboutsia hominis</name>
    <dbReference type="NCBI Taxonomy" id="1507512"/>
    <lineage>
        <taxon>Bacteria</taxon>
        <taxon>Bacillati</taxon>
        <taxon>Bacillota</taxon>
        <taxon>Clostridia</taxon>
        <taxon>Peptostreptococcales</taxon>
        <taxon>Peptostreptococcaceae</taxon>
        <taxon>Romboutsia</taxon>
    </lineage>
</organism>